<organism evidence="1 2">
    <name type="scientific">Streptomyces actuosus</name>
    <dbReference type="NCBI Taxonomy" id="1885"/>
    <lineage>
        <taxon>Bacteria</taxon>
        <taxon>Bacillati</taxon>
        <taxon>Actinomycetota</taxon>
        <taxon>Actinomycetes</taxon>
        <taxon>Kitasatosporales</taxon>
        <taxon>Streptomycetaceae</taxon>
        <taxon>Streptomyces</taxon>
    </lineage>
</organism>
<accession>A0ABS2VLU8</accession>
<dbReference type="EMBL" id="JAFFZS010000004">
    <property type="protein sequence ID" value="MBN0044065.1"/>
    <property type="molecule type" value="Genomic_DNA"/>
</dbReference>
<name>A0ABS2VLU8_STRAS</name>
<keyword evidence="2" id="KW-1185">Reference proteome</keyword>
<gene>
    <name evidence="1" type="ORF">JS756_08055</name>
</gene>
<sequence length="142" mass="14724">MVSAEIVQWVEQAGPAVTAAVGAYGAAVLTRAQDTAADATVGLGQRILQAVWRRRDEAGRAEWERVLGEAADEQSDAYTTAVVSRLLKRALQDDPELREELAALVPAPAAGSVTVTAAGERSIAAQHIGTAITGDGHAAPRA</sequence>
<dbReference type="RefSeq" id="WP_205382307.1">
    <property type="nucleotide sequence ID" value="NZ_JAFFZS010000004.1"/>
</dbReference>
<protein>
    <submittedName>
        <fullName evidence="1">Uncharacterized protein</fullName>
    </submittedName>
</protein>
<evidence type="ECO:0000313" key="2">
    <source>
        <dbReference type="Proteomes" id="UP000788262"/>
    </source>
</evidence>
<dbReference type="Proteomes" id="UP000788262">
    <property type="component" value="Unassembled WGS sequence"/>
</dbReference>
<comment type="caution">
    <text evidence="1">The sequence shown here is derived from an EMBL/GenBank/DDBJ whole genome shotgun (WGS) entry which is preliminary data.</text>
</comment>
<evidence type="ECO:0000313" key="1">
    <source>
        <dbReference type="EMBL" id="MBN0044065.1"/>
    </source>
</evidence>
<proteinExistence type="predicted"/>
<reference evidence="1 2" key="1">
    <citation type="submission" date="2021-02" db="EMBL/GenBank/DDBJ databases">
        <title>Whole genome sequencing of Streptomyces actuosus VRA1.</title>
        <authorList>
            <person name="Sen G."/>
            <person name="Sen A."/>
        </authorList>
    </citation>
    <scope>NUCLEOTIDE SEQUENCE [LARGE SCALE GENOMIC DNA]</scope>
    <source>
        <strain evidence="1 2">VRA1</strain>
    </source>
</reference>